<evidence type="ECO:0000313" key="2">
    <source>
        <dbReference type="Proteomes" id="UP000054771"/>
    </source>
</evidence>
<dbReference type="EMBL" id="CDMC01000020">
    <property type="protein sequence ID" value="CEL10729.1"/>
    <property type="molecule type" value="Genomic_DNA"/>
</dbReference>
<name>A0A0U5CIM5_ASPCI</name>
<gene>
    <name evidence="1" type="ORF">ASPCAL13843</name>
</gene>
<sequence>MPHRYRRLGGECLYRQTGRRFKGFQKDRKTAALESDINELMVNCADRADGNGISMGTRGNSLAEGDTASENVISQGILDEDTAERYLIIFKTKLIPHFFCGCTPRHICQAVPPEEAIPLLSYPCVSSI</sequence>
<dbReference type="AlphaFoldDB" id="A0A0U5CIM5"/>
<dbReference type="Proteomes" id="UP000054771">
    <property type="component" value="Unassembled WGS sequence"/>
</dbReference>
<dbReference type="STRING" id="454130.A0A0U5CIM5"/>
<protein>
    <submittedName>
        <fullName evidence="1">Uncharacterized protein</fullName>
    </submittedName>
</protein>
<keyword evidence="2" id="KW-1185">Reference proteome</keyword>
<accession>A0A0U5CIM5</accession>
<organism evidence="1 2">
    <name type="scientific">Aspergillus calidoustus</name>
    <dbReference type="NCBI Taxonomy" id="454130"/>
    <lineage>
        <taxon>Eukaryota</taxon>
        <taxon>Fungi</taxon>
        <taxon>Dikarya</taxon>
        <taxon>Ascomycota</taxon>
        <taxon>Pezizomycotina</taxon>
        <taxon>Eurotiomycetes</taxon>
        <taxon>Eurotiomycetidae</taxon>
        <taxon>Eurotiales</taxon>
        <taxon>Aspergillaceae</taxon>
        <taxon>Aspergillus</taxon>
        <taxon>Aspergillus subgen. Nidulantes</taxon>
    </lineage>
</organism>
<dbReference type="OrthoDB" id="5226580at2759"/>
<reference evidence="2" key="1">
    <citation type="journal article" date="2016" name="Genome Announc.">
        <title>Draft genome sequences of fungus Aspergillus calidoustus.</title>
        <authorList>
            <person name="Horn F."/>
            <person name="Linde J."/>
            <person name="Mattern D.J."/>
            <person name="Walther G."/>
            <person name="Guthke R."/>
            <person name="Scherlach K."/>
            <person name="Martin K."/>
            <person name="Brakhage A.A."/>
            <person name="Petzke L."/>
            <person name="Valiante V."/>
        </authorList>
    </citation>
    <scope>NUCLEOTIDE SEQUENCE [LARGE SCALE GENOMIC DNA]</scope>
    <source>
        <strain evidence="2">SF006504</strain>
    </source>
</reference>
<evidence type="ECO:0000313" key="1">
    <source>
        <dbReference type="EMBL" id="CEL10729.1"/>
    </source>
</evidence>
<proteinExistence type="predicted"/>